<evidence type="ECO:0000256" key="4">
    <source>
        <dbReference type="ARBA" id="ARBA00060888"/>
    </source>
</evidence>
<dbReference type="Pfam" id="PF13549">
    <property type="entry name" value="ATP-grasp_5"/>
    <property type="match status" value="1"/>
</dbReference>
<dbReference type="PANTHER" id="PTHR43334:SF1">
    <property type="entry name" value="3-HYDROXYPROPIONATE--COA LIGASE [ADP-FORMING]"/>
    <property type="match status" value="1"/>
</dbReference>
<evidence type="ECO:0000256" key="1">
    <source>
        <dbReference type="ARBA" id="ARBA00022598"/>
    </source>
</evidence>
<evidence type="ECO:0000259" key="6">
    <source>
        <dbReference type="PROSITE" id="PS50975"/>
    </source>
</evidence>
<reference evidence="7" key="1">
    <citation type="submission" date="2014-07" db="EMBL/GenBank/DDBJ databases">
        <authorList>
            <person name="Monot Marc"/>
        </authorList>
    </citation>
    <scope>NUCLEOTIDE SEQUENCE</scope>
    <source>
        <strain evidence="9">7032989</strain>
        <strain evidence="8">7032994</strain>
    </source>
</reference>
<keyword evidence="1" id="KW-0436">Ligase</keyword>
<dbReference type="RefSeq" id="WP_016729099.1">
    <property type="nucleotide sequence ID" value="NZ_BAABSG010000001.1"/>
</dbReference>
<dbReference type="Pfam" id="PF13607">
    <property type="entry name" value="Succ_CoA_lig"/>
    <property type="match status" value="1"/>
</dbReference>
<gene>
    <name evidence="9" type="ORF">BN1095_330192</name>
    <name evidence="7" type="ORF">BN1096_520530</name>
    <name evidence="8" type="ORF">BN1097_630086</name>
</gene>
<dbReference type="SMART" id="SM00881">
    <property type="entry name" value="CoA_binding"/>
    <property type="match status" value="1"/>
</dbReference>
<dbReference type="SUPFAM" id="SSF51735">
    <property type="entry name" value="NAD(P)-binding Rossmann-fold domains"/>
    <property type="match status" value="1"/>
</dbReference>
<dbReference type="Gene3D" id="3.40.50.261">
    <property type="entry name" value="Succinyl-CoA synthetase domains"/>
    <property type="match status" value="2"/>
</dbReference>
<keyword evidence="3 5" id="KW-0067">ATP-binding</keyword>
<organism evidence="7">
    <name type="scientific">Clostridioides difficile</name>
    <name type="common">Peptoclostridium difficile</name>
    <dbReference type="NCBI Taxonomy" id="1496"/>
    <lineage>
        <taxon>Bacteria</taxon>
        <taxon>Bacillati</taxon>
        <taxon>Bacillota</taxon>
        <taxon>Clostridia</taxon>
        <taxon>Peptostreptococcales</taxon>
        <taxon>Peptostreptococcaceae</taxon>
        <taxon>Clostridioides</taxon>
    </lineage>
</organism>
<accession>A0A069A583</accession>
<dbReference type="PATRIC" id="fig|1496.854.peg.2421"/>
<dbReference type="PANTHER" id="PTHR43334">
    <property type="entry name" value="ACETATE--COA LIGASE [ADP-FORMING]"/>
    <property type="match status" value="1"/>
</dbReference>
<dbReference type="Gene3D" id="3.30.1490.20">
    <property type="entry name" value="ATP-grasp fold, A domain"/>
    <property type="match status" value="1"/>
</dbReference>
<dbReference type="InterPro" id="IPR032875">
    <property type="entry name" value="Succ_CoA_lig_flav_dom"/>
</dbReference>
<dbReference type="InterPro" id="IPR013815">
    <property type="entry name" value="ATP_grasp_subdomain_1"/>
</dbReference>
<dbReference type="AlphaFoldDB" id="A0A069A583"/>
<evidence type="ECO:0000256" key="3">
    <source>
        <dbReference type="ARBA" id="ARBA00022840"/>
    </source>
</evidence>
<dbReference type="InterPro" id="IPR036291">
    <property type="entry name" value="NAD(P)-bd_dom_sf"/>
</dbReference>
<feature type="domain" description="ATP-grasp" evidence="6">
    <location>
        <begin position="489"/>
        <end position="525"/>
    </location>
</feature>
<dbReference type="EMBL" id="LK932994">
    <property type="protein sequence ID" value="CDT14863.1"/>
    <property type="molecule type" value="Genomic_DNA"/>
</dbReference>
<dbReference type="InterPro" id="IPR016102">
    <property type="entry name" value="Succinyl-CoA_synth-like"/>
</dbReference>
<comment type="similarity">
    <text evidence="4">In the N-terminal section; belongs to the acetate CoA ligase alpha subunit family.</text>
</comment>
<protein>
    <submittedName>
        <fullName evidence="7">Putative succinyl-CoA synthetase-like ATP-binding protein</fullName>
    </submittedName>
</protein>
<dbReference type="GO" id="GO:0046872">
    <property type="term" value="F:metal ion binding"/>
    <property type="evidence" value="ECO:0007669"/>
    <property type="project" value="InterPro"/>
</dbReference>
<evidence type="ECO:0000313" key="9">
    <source>
        <dbReference type="EMBL" id="CDT14863.1"/>
    </source>
</evidence>
<evidence type="ECO:0000313" key="8">
    <source>
        <dbReference type="EMBL" id="CDS87491.1"/>
    </source>
</evidence>
<keyword evidence="2 5" id="KW-0547">Nucleotide-binding</keyword>
<dbReference type="SUPFAM" id="SSF52210">
    <property type="entry name" value="Succinyl-CoA synthetase domains"/>
    <property type="match status" value="2"/>
</dbReference>
<dbReference type="InterPro" id="IPR051538">
    <property type="entry name" value="Acyl-CoA_Synth/Transferase"/>
</dbReference>
<dbReference type="GO" id="GO:0016874">
    <property type="term" value="F:ligase activity"/>
    <property type="evidence" value="ECO:0007669"/>
    <property type="project" value="UniProtKB-KW"/>
</dbReference>
<dbReference type="InterPro" id="IPR011761">
    <property type="entry name" value="ATP-grasp"/>
</dbReference>
<dbReference type="FunFam" id="3.30.1490.20:FF:000020">
    <property type="entry name" value="Protein lysine acetyltransferase"/>
    <property type="match status" value="1"/>
</dbReference>
<dbReference type="Pfam" id="PF13380">
    <property type="entry name" value="CoA_binding_2"/>
    <property type="match status" value="1"/>
</dbReference>
<dbReference type="InterPro" id="IPR003781">
    <property type="entry name" value="CoA-bd"/>
</dbReference>
<evidence type="ECO:0000313" key="7">
    <source>
        <dbReference type="EMBL" id="CDS85882.1"/>
    </source>
</evidence>
<dbReference type="Gene3D" id="3.30.470.20">
    <property type="entry name" value="ATP-grasp fold, B domain"/>
    <property type="match status" value="1"/>
</dbReference>
<dbReference type="GO" id="GO:0005524">
    <property type="term" value="F:ATP binding"/>
    <property type="evidence" value="ECO:0007669"/>
    <property type="project" value="UniProtKB-UniRule"/>
</dbReference>
<dbReference type="Gene3D" id="3.40.50.720">
    <property type="entry name" value="NAD(P)-binding Rossmann-like Domain"/>
    <property type="match status" value="1"/>
</dbReference>
<evidence type="ECO:0000256" key="2">
    <source>
        <dbReference type="ARBA" id="ARBA00022741"/>
    </source>
</evidence>
<dbReference type="PROSITE" id="PS50975">
    <property type="entry name" value="ATP_GRASP"/>
    <property type="match status" value="1"/>
</dbReference>
<dbReference type="EMBL" id="LK932402">
    <property type="protein sequence ID" value="CDS87491.1"/>
    <property type="molecule type" value="Genomic_DNA"/>
</dbReference>
<name>A0A069A583_CLODI</name>
<dbReference type="SUPFAM" id="SSF56059">
    <property type="entry name" value="Glutathione synthetase ATP-binding domain-like"/>
    <property type="match status" value="1"/>
</dbReference>
<dbReference type="EMBL" id="LK932505">
    <property type="protein sequence ID" value="CDS85882.1"/>
    <property type="molecule type" value="Genomic_DNA"/>
</dbReference>
<sequence>MSLEKLIRPKSIAIVGVTDKLGFGRSAALSIVKSKETDRVYYVNPKREELFGRKCYKTIQEVPEVVDCVVVCTPRNVVPSVLKDSGELGTKAAVVYASGFAEEGTEEGTDLENQLIEISNTYDMKILGPNCMGLLNCIDKVNLWAGGSKWDLDTKKPGIGIVGQSGFITAEIVSSDYFNISYGFSTGNGNIVTLEDAVDFLVDDDYASVIAIYLEGLKNPQKFIDALKRAAQKRKPVIILKSGRSEKGAISAASHTGNLAGSSKAFESIFEKYGVISVENLEQFMCLAQAFSVLDGNLPANSNFAAINFSGGENTICADLAEENGVELAEISSETKEEMKKYLPGFATPKNPLDATTALFHEKDMIVGLLHTFEKDDSVGFTMVGANIRDEENEMHETLCKAVSEAREQGLKKPVFAVPTLEGNRYLDYRTRLEDNQVPIMSSVGTTFTCFNKMAKFIDYDYSKRTLEFKAVKKRESNNVVALSELDSKIEMKKYGVPVPGQGNAKSIDELDEILKYIKYPVVLKINSSEILHKSDVGGVKIGIKNRDEAVDAYNEILTNVKKAKPDANIDGILVQEMVESGIEIIIGITNDDQFGPMLLVGLGGVFVEVFKDTTLYPLPINHDEAIMMLKKLKSFKLLNGYRGSEPCDIDALADMMVKLGKYAYENKDEVKEIDLNPVFVYPKGKGVCAVDALIVKYK</sequence>
<evidence type="ECO:0000256" key="5">
    <source>
        <dbReference type="PROSITE-ProRule" id="PRU00409"/>
    </source>
</evidence>
<proteinExistence type="inferred from homology"/>